<keyword evidence="2" id="KW-1185">Reference proteome</keyword>
<gene>
    <name evidence="1" type="ORF">QFC21_007310</name>
</gene>
<name>A0ACC2UVR2_9TREE</name>
<dbReference type="Proteomes" id="UP001227268">
    <property type="component" value="Unassembled WGS sequence"/>
</dbReference>
<comment type="caution">
    <text evidence="1">The sequence shown here is derived from an EMBL/GenBank/DDBJ whole genome shotgun (WGS) entry which is preliminary data.</text>
</comment>
<organism evidence="1 2">
    <name type="scientific">Naganishia friedmannii</name>
    <dbReference type="NCBI Taxonomy" id="89922"/>
    <lineage>
        <taxon>Eukaryota</taxon>
        <taxon>Fungi</taxon>
        <taxon>Dikarya</taxon>
        <taxon>Basidiomycota</taxon>
        <taxon>Agaricomycotina</taxon>
        <taxon>Tremellomycetes</taxon>
        <taxon>Filobasidiales</taxon>
        <taxon>Filobasidiaceae</taxon>
        <taxon>Naganishia</taxon>
    </lineage>
</organism>
<sequence length="429" mass="47866">MSLGAAAGQGVFTIIDRVPTTDSASSVGSKPAECRGQVFTATLPAGKATAVRLLGVVGRRRAALTLSHCDMKICGPSGSGKSTIIGLLERFYDPMDGTVTLDGVDYQFLNIGWTRQQLGYVQQEPVLFSATVRANIEHGVFGKYGDDTPEQRHVRVVEAAKNSNAHDFIVQPPQGHDTQVGERGRLLSGGQRQRAISREVVTWAIAKKDLDPDPVWKKLHRLKRRDIVNEALCYFNSAWDRHAGPEIWKASWTLRELLKITMNDIKDTVRRQENARAWCIKAYKENPGPREIHIRLWPPPRASQLTTAVRHLYTDEPSSRQQEHDSEDLEQGEKNDATHRGDDDNNHNDNNLRHNGDNDEELPDREEDDRGQNRGETSELSSEEDEDDHYGDGVDENEDSDGAGDNDGDRGENNDGNDDNDDDDLNIGK</sequence>
<protein>
    <submittedName>
        <fullName evidence="1">Uncharacterized protein</fullName>
    </submittedName>
</protein>
<evidence type="ECO:0000313" key="2">
    <source>
        <dbReference type="Proteomes" id="UP001227268"/>
    </source>
</evidence>
<reference evidence="1" key="1">
    <citation type="submission" date="2023-04" db="EMBL/GenBank/DDBJ databases">
        <title>Draft Genome sequencing of Naganishia species isolated from polar environments using Oxford Nanopore Technology.</title>
        <authorList>
            <person name="Leo P."/>
            <person name="Venkateswaran K."/>
        </authorList>
    </citation>
    <scope>NUCLEOTIDE SEQUENCE</scope>
    <source>
        <strain evidence="1">MNA-CCFEE 5423</strain>
    </source>
</reference>
<evidence type="ECO:0000313" key="1">
    <source>
        <dbReference type="EMBL" id="KAJ9091165.1"/>
    </source>
</evidence>
<proteinExistence type="predicted"/>
<accession>A0ACC2UVR2</accession>
<dbReference type="EMBL" id="JASBWT010000061">
    <property type="protein sequence ID" value="KAJ9091165.1"/>
    <property type="molecule type" value="Genomic_DNA"/>
</dbReference>